<evidence type="ECO:0000313" key="2">
    <source>
        <dbReference type="Proteomes" id="UP000600865"/>
    </source>
</evidence>
<dbReference type="AlphaFoldDB" id="A0A918KCM7"/>
<reference evidence="1 2" key="1">
    <citation type="journal article" date="2014" name="Int. J. Syst. Evol. Microbiol.">
        <title>Complete genome sequence of Corynebacterium casei LMG S-19264T (=DSM 44701T), isolated from a smear-ripened cheese.</title>
        <authorList>
            <consortium name="US DOE Joint Genome Institute (JGI-PGF)"/>
            <person name="Walter F."/>
            <person name="Albersmeier A."/>
            <person name="Kalinowski J."/>
            <person name="Ruckert C."/>
        </authorList>
    </citation>
    <scope>NUCLEOTIDE SEQUENCE [LARGE SCALE GENOMIC DNA]</scope>
    <source>
        <strain evidence="1 2">KCTC 23968</strain>
    </source>
</reference>
<proteinExistence type="predicted"/>
<protein>
    <submittedName>
        <fullName evidence="1">Uncharacterized protein</fullName>
    </submittedName>
</protein>
<evidence type="ECO:0000313" key="1">
    <source>
        <dbReference type="EMBL" id="GGX58730.1"/>
    </source>
</evidence>
<dbReference type="EMBL" id="BMYV01000001">
    <property type="protein sequence ID" value="GGX58730.1"/>
    <property type="molecule type" value="Genomic_DNA"/>
</dbReference>
<gene>
    <name evidence="1" type="ORF">GCM10011309_05150</name>
</gene>
<sequence length="75" mass="7979">MTIGGGDVFKAIPAILKLWFGASSANPKMTTHGKSFPSPAALTRGFRAKTITNVSKYRANGMIHKKGADAMLLVM</sequence>
<keyword evidence="2" id="KW-1185">Reference proteome</keyword>
<dbReference type="Proteomes" id="UP000600865">
    <property type="component" value="Unassembled WGS sequence"/>
</dbReference>
<comment type="caution">
    <text evidence="1">The sequence shown here is derived from an EMBL/GenBank/DDBJ whole genome shotgun (WGS) entry which is preliminary data.</text>
</comment>
<name>A0A918KCM7_9PROT</name>
<organism evidence="1 2">
    <name type="scientific">Litorimonas cladophorae</name>
    <dbReference type="NCBI Taxonomy" id="1220491"/>
    <lineage>
        <taxon>Bacteria</taxon>
        <taxon>Pseudomonadati</taxon>
        <taxon>Pseudomonadota</taxon>
        <taxon>Alphaproteobacteria</taxon>
        <taxon>Maricaulales</taxon>
        <taxon>Robiginitomaculaceae</taxon>
    </lineage>
</organism>
<accession>A0A918KCM7</accession>